<feature type="transmembrane region" description="Helical" evidence="5">
    <location>
        <begin position="89"/>
        <end position="109"/>
    </location>
</feature>
<protein>
    <submittedName>
        <fullName evidence="7">Amino acid/polyamine transporter</fullName>
    </submittedName>
</protein>
<dbReference type="GO" id="GO:0003333">
    <property type="term" value="P:amino acid transmembrane transport"/>
    <property type="evidence" value="ECO:0000318"/>
    <property type="project" value="GO_Central"/>
</dbReference>
<evidence type="ECO:0000313" key="7">
    <source>
        <dbReference type="EMBL" id="EED96367.1"/>
    </source>
</evidence>
<dbReference type="Pfam" id="PF01490">
    <property type="entry name" value="Aa_trans"/>
    <property type="match status" value="1"/>
</dbReference>
<dbReference type="eggNOG" id="KOG1304">
    <property type="taxonomic scope" value="Eukaryota"/>
</dbReference>
<sequence>MAPGTATSAQVAVNIFISFVGAGLLGLPYAFSRSGWLLGSMSLAAVSSGNVYAMLLLVKCRKRLEEMGHTGIKGYGDVGREVMGPRGEVLVNICLVISQAGFATAYLIFIAANVRSIIEKAGRGMIIYSCVPLLALLVQFRDMKKLSPFSLIADVANLMGLSAVIFQDFEYYTHDDDIAAVDFSGLIYVTSVCIYSLEGVGLILPLESSCADREGFPKLLKQVIFGITCLMTFFGICGYVAFGDSTISPISLNLKGESAAFVQLALCLALYLTYPIMMFPVSDVLEDLFLSDSNKPPRSYWPSRSFRVFMVFTTATVAYTLPNFGKFLELVGASICTLLGFILPCYFHIKVFGKAKLKTWELILDSSVIVLGLFFGAIGTWDAILKLMEDDEVSENTPEL</sequence>
<dbReference type="AlphaFoldDB" id="B8BQI1"/>
<proteinExistence type="predicted"/>
<feature type="domain" description="Amino acid transporter transmembrane" evidence="6">
    <location>
        <begin position="5"/>
        <end position="384"/>
    </location>
</feature>
<feature type="transmembrane region" description="Helical" evidence="5">
    <location>
        <begin position="306"/>
        <end position="324"/>
    </location>
</feature>
<feature type="transmembrane region" description="Helical" evidence="5">
    <location>
        <begin position="262"/>
        <end position="285"/>
    </location>
</feature>
<dbReference type="Proteomes" id="UP000001449">
    <property type="component" value="Chromosome 1"/>
</dbReference>
<dbReference type="KEGG" id="tps:THAPSDRAFT_26635"/>
<keyword evidence="2 5" id="KW-0812">Transmembrane</keyword>
<feature type="transmembrane region" description="Helical" evidence="5">
    <location>
        <begin position="361"/>
        <end position="381"/>
    </location>
</feature>
<accession>B8BQI1</accession>
<dbReference type="InParanoid" id="B8BQI1"/>
<keyword evidence="8" id="KW-1185">Reference proteome</keyword>
<dbReference type="GO" id="GO:0015179">
    <property type="term" value="F:L-amino acid transmembrane transporter activity"/>
    <property type="evidence" value="ECO:0000318"/>
    <property type="project" value="GO_Central"/>
</dbReference>
<organism evidence="7 8">
    <name type="scientific">Thalassiosira pseudonana</name>
    <name type="common">Marine diatom</name>
    <name type="synonym">Cyclotella nana</name>
    <dbReference type="NCBI Taxonomy" id="35128"/>
    <lineage>
        <taxon>Eukaryota</taxon>
        <taxon>Sar</taxon>
        <taxon>Stramenopiles</taxon>
        <taxon>Ochrophyta</taxon>
        <taxon>Bacillariophyta</taxon>
        <taxon>Coscinodiscophyceae</taxon>
        <taxon>Thalassiosirophycidae</taxon>
        <taxon>Thalassiosirales</taxon>
        <taxon>Thalassiosiraceae</taxon>
        <taxon>Thalassiosira</taxon>
    </lineage>
</organism>
<dbReference type="HOGENOM" id="CLU_009646_6_0_1"/>
<gene>
    <name evidence="7" type="ORF">THAPSDRAFT_26635</name>
</gene>
<dbReference type="PANTHER" id="PTHR22950">
    <property type="entry name" value="AMINO ACID TRANSPORTER"/>
    <property type="match status" value="1"/>
</dbReference>
<dbReference type="OMA" id="RTGTSFC"/>
<feature type="transmembrane region" description="Helical" evidence="5">
    <location>
        <begin position="219"/>
        <end position="242"/>
    </location>
</feature>
<feature type="transmembrane region" description="Helical" evidence="5">
    <location>
        <begin position="37"/>
        <end position="58"/>
    </location>
</feature>
<feature type="transmembrane region" description="Helical" evidence="5">
    <location>
        <begin position="186"/>
        <end position="207"/>
    </location>
</feature>
<feature type="transmembrane region" description="Helical" evidence="5">
    <location>
        <begin position="12"/>
        <end position="31"/>
    </location>
</feature>
<evidence type="ECO:0000256" key="2">
    <source>
        <dbReference type="ARBA" id="ARBA00022692"/>
    </source>
</evidence>
<feature type="transmembrane region" description="Helical" evidence="5">
    <location>
        <begin position="121"/>
        <end position="139"/>
    </location>
</feature>
<dbReference type="PANTHER" id="PTHR22950:SF349">
    <property type="entry name" value="AMINO ACID TRANSPORTER TRANSMEMBRANE DOMAIN-CONTAINING PROTEIN"/>
    <property type="match status" value="1"/>
</dbReference>
<evidence type="ECO:0000259" key="6">
    <source>
        <dbReference type="Pfam" id="PF01490"/>
    </source>
</evidence>
<feature type="transmembrane region" description="Helical" evidence="5">
    <location>
        <begin position="330"/>
        <end position="349"/>
    </location>
</feature>
<dbReference type="STRING" id="35128.B8BQI1"/>
<keyword evidence="3 5" id="KW-1133">Transmembrane helix</keyword>
<evidence type="ECO:0000313" key="8">
    <source>
        <dbReference type="Proteomes" id="UP000001449"/>
    </source>
</evidence>
<dbReference type="EMBL" id="CM000638">
    <property type="protein sequence ID" value="EED96367.1"/>
    <property type="molecule type" value="Genomic_DNA"/>
</dbReference>
<feature type="transmembrane region" description="Helical" evidence="5">
    <location>
        <begin position="146"/>
        <end position="166"/>
    </location>
</feature>
<evidence type="ECO:0000256" key="4">
    <source>
        <dbReference type="ARBA" id="ARBA00023136"/>
    </source>
</evidence>
<dbReference type="GO" id="GO:0005774">
    <property type="term" value="C:vacuolar membrane"/>
    <property type="evidence" value="ECO:0000318"/>
    <property type="project" value="GO_Central"/>
</dbReference>
<dbReference type="InterPro" id="IPR013057">
    <property type="entry name" value="AA_transpt_TM"/>
</dbReference>
<evidence type="ECO:0000256" key="1">
    <source>
        <dbReference type="ARBA" id="ARBA00004141"/>
    </source>
</evidence>
<dbReference type="GeneID" id="7445020"/>
<comment type="subcellular location">
    <subcellularLocation>
        <location evidence="1">Membrane</location>
        <topology evidence="1">Multi-pass membrane protein</topology>
    </subcellularLocation>
</comment>
<dbReference type="RefSeq" id="XP_002286726.1">
    <property type="nucleotide sequence ID" value="XM_002286690.1"/>
</dbReference>
<reference evidence="7 8" key="2">
    <citation type="journal article" date="2008" name="Nature">
        <title>The Phaeodactylum genome reveals the evolutionary history of diatom genomes.</title>
        <authorList>
            <person name="Bowler C."/>
            <person name="Allen A.E."/>
            <person name="Badger J.H."/>
            <person name="Grimwood J."/>
            <person name="Jabbari K."/>
            <person name="Kuo A."/>
            <person name="Maheswari U."/>
            <person name="Martens C."/>
            <person name="Maumus F."/>
            <person name="Otillar R.P."/>
            <person name="Rayko E."/>
            <person name="Salamov A."/>
            <person name="Vandepoele K."/>
            <person name="Beszteri B."/>
            <person name="Gruber A."/>
            <person name="Heijde M."/>
            <person name="Katinka M."/>
            <person name="Mock T."/>
            <person name="Valentin K."/>
            <person name="Verret F."/>
            <person name="Berges J.A."/>
            <person name="Brownlee C."/>
            <person name="Cadoret J.P."/>
            <person name="Chiovitti A."/>
            <person name="Choi C.J."/>
            <person name="Coesel S."/>
            <person name="De Martino A."/>
            <person name="Detter J.C."/>
            <person name="Durkin C."/>
            <person name="Falciatore A."/>
            <person name="Fournet J."/>
            <person name="Haruta M."/>
            <person name="Huysman M.J."/>
            <person name="Jenkins B.D."/>
            <person name="Jiroutova K."/>
            <person name="Jorgensen R.E."/>
            <person name="Joubert Y."/>
            <person name="Kaplan A."/>
            <person name="Kroger N."/>
            <person name="Kroth P.G."/>
            <person name="La Roche J."/>
            <person name="Lindquist E."/>
            <person name="Lommer M."/>
            <person name="Martin-Jezequel V."/>
            <person name="Lopez P.J."/>
            <person name="Lucas S."/>
            <person name="Mangogna M."/>
            <person name="McGinnis K."/>
            <person name="Medlin L.K."/>
            <person name="Montsant A."/>
            <person name="Oudot-Le Secq M.P."/>
            <person name="Napoli C."/>
            <person name="Obornik M."/>
            <person name="Parker M.S."/>
            <person name="Petit J.L."/>
            <person name="Porcel B.M."/>
            <person name="Poulsen N."/>
            <person name="Robison M."/>
            <person name="Rychlewski L."/>
            <person name="Rynearson T.A."/>
            <person name="Schmutz J."/>
            <person name="Shapiro H."/>
            <person name="Siaut M."/>
            <person name="Stanley M."/>
            <person name="Sussman M.R."/>
            <person name="Taylor A.R."/>
            <person name="Vardi A."/>
            <person name="von Dassow P."/>
            <person name="Vyverman W."/>
            <person name="Willis A."/>
            <person name="Wyrwicz L.S."/>
            <person name="Rokhsar D.S."/>
            <person name="Weissenbach J."/>
            <person name="Armbrust E.V."/>
            <person name="Green B.R."/>
            <person name="Van de Peer Y."/>
            <person name="Grigoriev I.V."/>
        </authorList>
    </citation>
    <scope>NUCLEOTIDE SEQUENCE [LARGE SCALE GENOMIC DNA]</scope>
    <source>
        <strain evidence="7 8">CCMP1335</strain>
    </source>
</reference>
<evidence type="ECO:0000256" key="3">
    <source>
        <dbReference type="ARBA" id="ARBA00022989"/>
    </source>
</evidence>
<name>B8BQI1_THAPS</name>
<evidence type="ECO:0000256" key="5">
    <source>
        <dbReference type="SAM" id="Phobius"/>
    </source>
</evidence>
<reference evidence="7 8" key="1">
    <citation type="journal article" date="2004" name="Science">
        <title>The genome of the diatom Thalassiosira pseudonana: ecology, evolution, and metabolism.</title>
        <authorList>
            <person name="Armbrust E.V."/>
            <person name="Berges J.A."/>
            <person name="Bowler C."/>
            <person name="Green B.R."/>
            <person name="Martinez D."/>
            <person name="Putnam N.H."/>
            <person name="Zhou S."/>
            <person name="Allen A.E."/>
            <person name="Apt K.E."/>
            <person name="Bechner M."/>
            <person name="Brzezinski M.A."/>
            <person name="Chaal B.K."/>
            <person name="Chiovitti A."/>
            <person name="Davis A.K."/>
            <person name="Demarest M.S."/>
            <person name="Detter J.C."/>
            <person name="Glavina T."/>
            <person name="Goodstein D."/>
            <person name="Hadi M.Z."/>
            <person name="Hellsten U."/>
            <person name="Hildebrand M."/>
            <person name="Jenkins B.D."/>
            <person name="Jurka J."/>
            <person name="Kapitonov V.V."/>
            <person name="Kroger N."/>
            <person name="Lau W.W."/>
            <person name="Lane T.W."/>
            <person name="Larimer F.W."/>
            <person name="Lippmeier J.C."/>
            <person name="Lucas S."/>
            <person name="Medina M."/>
            <person name="Montsant A."/>
            <person name="Obornik M."/>
            <person name="Parker M.S."/>
            <person name="Palenik B."/>
            <person name="Pazour G.J."/>
            <person name="Richardson P.M."/>
            <person name="Rynearson T.A."/>
            <person name="Saito M.A."/>
            <person name="Schwartz D.C."/>
            <person name="Thamatrakoln K."/>
            <person name="Valentin K."/>
            <person name="Vardi A."/>
            <person name="Wilkerson F.P."/>
            <person name="Rokhsar D.S."/>
        </authorList>
    </citation>
    <scope>NUCLEOTIDE SEQUENCE [LARGE SCALE GENOMIC DNA]</scope>
    <source>
        <strain evidence="7 8">CCMP1335</strain>
    </source>
</reference>
<keyword evidence="4 5" id="KW-0472">Membrane</keyword>
<dbReference type="PaxDb" id="35128-Thaps26635"/>